<dbReference type="GeneID" id="96952167"/>
<keyword evidence="3" id="KW-1185">Reference proteome</keyword>
<comment type="caution">
    <text evidence="2">The sequence shown here is derived from an EMBL/GenBank/DDBJ whole genome shotgun (WGS) entry which is preliminary data.</text>
</comment>
<feature type="domain" description="DUF7347" evidence="1">
    <location>
        <begin position="33"/>
        <end position="104"/>
    </location>
</feature>
<dbReference type="InterPro" id="IPR055771">
    <property type="entry name" value="DUF7347"/>
</dbReference>
<dbReference type="InterPro" id="IPR036390">
    <property type="entry name" value="WH_DNA-bd_sf"/>
</dbReference>
<protein>
    <submittedName>
        <fullName evidence="2">Helix-turn-helix domain-containing protein</fullName>
    </submittedName>
</protein>
<name>A0ABD5ZTN4_9EURY</name>
<accession>A0ABD5ZTN4</accession>
<dbReference type="RefSeq" id="WP_379701973.1">
    <property type="nucleotide sequence ID" value="NZ_JBHTAT010000001.1"/>
</dbReference>
<evidence type="ECO:0000313" key="3">
    <source>
        <dbReference type="Proteomes" id="UP001596434"/>
    </source>
</evidence>
<dbReference type="InterPro" id="IPR036388">
    <property type="entry name" value="WH-like_DNA-bd_sf"/>
</dbReference>
<dbReference type="Pfam" id="PF24038">
    <property type="entry name" value="DUF7347"/>
    <property type="match status" value="1"/>
</dbReference>
<evidence type="ECO:0000313" key="2">
    <source>
        <dbReference type="EMBL" id="MFC7253879.1"/>
    </source>
</evidence>
<dbReference type="Gene3D" id="1.10.10.10">
    <property type="entry name" value="Winged helix-like DNA-binding domain superfamily/Winged helix DNA-binding domain"/>
    <property type="match status" value="1"/>
</dbReference>
<dbReference type="SUPFAM" id="SSF46785">
    <property type="entry name" value="Winged helix' DNA-binding domain"/>
    <property type="match status" value="1"/>
</dbReference>
<dbReference type="Proteomes" id="UP001596434">
    <property type="component" value="Unassembled WGS sequence"/>
</dbReference>
<gene>
    <name evidence="2" type="ORF">ACFQKE_00910</name>
</gene>
<sequence length="113" mass="12567">MAIPTWLCAEDGPRDERDADPAAVDPSDLGAATDVFEVLADPTRLAVLATLHERSTPMSYTALREATSVEDKGRFNYHLRRLDGLVRSVDGEYYLTRRGAELVERALADEFAR</sequence>
<dbReference type="AlphaFoldDB" id="A0ABD5ZTN4"/>
<organism evidence="2 3">
    <name type="scientific">Haloplanus litoreus</name>
    <dbReference type="NCBI Taxonomy" id="767515"/>
    <lineage>
        <taxon>Archaea</taxon>
        <taxon>Methanobacteriati</taxon>
        <taxon>Methanobacteriota</taxon>
        <taxon>Stenosarchaea group</taxon>
        <taxon>Halobacteria</taxon>
        <taxon>Halobacteriales</taxon>
        <taxon>Haloferacaceae</taxon>
        <taxon>Haloplanus</taxon>
    </lineage>
</organism>
<dbReference type="EMBL" id="JBHTAT010000001">
    <property type="protein sequence ID" value="MFC7253879.1"/>
    <property type="molecule type" value="Genomic_DNA"/>
</dbReference>
<reference evidence="2 3" key="1">
    <citation type="journal article" date="2019" name="Int. J. Syst. Evol. Microbiol.">
        <title>The Global Catalogue of Microorganisms (GCM) 10K type strain sequencing project: providing services to taxonomists for standard genome sequencing and annotation.</title>
        <authorList>
            <consortium name="The Broad Institute Genomics Platform"/>
            <consortium name="The Broad Institute Genome Sequencing Center for Infectious Disease"/>
            <person name="Wu L."/>
            <person name="Ma J."/>
        </authorList>
    </citation>
    <scope>NUCLEOTIDE SEQUENCE [LARGE SCALE GENOMIC DNA]</scope>
    <source>
        <strain evidence="2 3">GX21</strain>
    </source>
</reference>
<proteinExistence type="predicted"/>
<evidence type="ECO:0000259" key="1">
    <source>
        <dbReference type="Pfam" id="PF24038"/>
    </source>
</evidence>